<keyword evidence="3" id="KW-0418">Kinase</keyword>
<dbReference type="PANTHER" id="PTHR23117">
    <property type="entry name" value="GUANYLATE KINASE-RELATED"/>
    <property type="match status" value="1"/>
</dbReference>
<dbReference type="Gene3D" id="3.40.50.300">
    <property type="entry name" value="P-loop containing nucleotide triphosphate hydrolases"/>
    <property type="match status" value="1"/>
</dbReference>
<dbReference type="PROSITE" id="PS50052">
    <property type="entry name" value="GUANYLATE_KINASE_2"/>
    <property type="match status" value="1"/>
</dbReference>
<evidence type="ECO:0000259" key="4">
    <source>
        <dbReference type="PROSITE" id="PS50052"/>
    </source>
</evidence>
<dbReference type="GO" id="GO:0005829">
    <property type="term" value="C:cytosol"/>
    <property type="evidence" value="ECO:0007669"/>
    <property type="project" value="TreeGrafter"/>
</dbReference>
<protein>
    <recommendedName>
        <fullName evidence="4">Guanylate kinase-like domain-containing protein</fullName>
    </recommendedName>
</protein>
<dbReference type="AlphaFoldDB" id="X1RR21"/>
<dbReference type="EMBL" id="BARW01000521">
    <property type="protein sequence ID" value="GAI65640.1"/>
    <property type="molecule type" value="Genomic_DNA"/>
</dbReference>
<dbReference type="SUPFAM" id="SSF52540">
    <property type="entry name" value="P-loop containing nucleoside triphosphate hydrolases"/>
    <property type="match status" value="1"/>
</dbReference>
<dbReference type="InterPro" id="IPR008145">
    <property type="entry name" value="GK/Ca_channel_bsu"/>
</dbReference>
<evidence type="ECO:0000256" key="3">
    <source>
        <dbReference type="ARBA" id="ARBA00022777"/>
    </source>
</evidence>
<dbReference type="Pfam" id="PF00625">
    <property type="entry name" value="Guanylate_kin"/>
    <property type="match status" value="1"/>
</dbReference>
<reference evidence="5" key="1">
    <citation type="journal article" date="2014" name="Front. Microbiol.">
        <title>High frequency of phylogenetically diverse reductive dehalogenase-homologous genes in deep subseafloor sedimentary metagenomes.</title>
        <authorList>
            <person name="Kawai M."/>
            <person name="Futagami T."/>
            <person name="Toyoda A."/>
            <person name="Takaki Y."/>
            <person name="Nishi S."/>
            <person name="Hori S."/>
            <person name="Arai W."/>
            <person name="Tsubouchi T."/>
            <person name="Morono Y."/>
            <person name="Uchiyama I."/>
            <person name="Ito T."/>
            <person name="Fujiyama A."/>
            <person name="Inagaki F."/>
            <person name="Takami H."/>
        </authorList>
    </citation>
    <scope>NUCLEOTIDE SEQUENCE</scope>
    <source>
        <strain evidence="5">Expedition CK06-06</strain>
    </source>
</reference>
<evidence type="ECO:0000256" key="2">
    <source>
        <dbReference type="ARBA" id="ARBA00022679"/>
    </source>
</evidence>
<dbReference type="PANTHER" id="PTHR23117:SF13">
    <property type="entry name" value="GUANYLATE KINASE"/>
    <property type="match status" value="1"/>
</dbReference>
<comment type="similarity">
    <text evidence="1">Belongs to the guanylate kinase family.</text>
</comment>
<keyword evidence="2" id="KW-0808">Transferase</keyword>
<dbReference type="SMART" id="SM00072">
    <property type="entry name" value="GuKc"/>
    <property type="match status" value="1"/>
</dbReference>
<evidence type="ECO:0000313" key="5">
    <source>
        <dbReference type="EMBL" id="GAI65640.1"/>
    </source>
</evidence>
<sequence length="137" mass="15734">MIERKEFLEWANVYGNWYGVPREPVKQALDKGQDIIVKVDIEGAATIKKILPQAVFIFLVPPSREELVLRLKQRHTESPFDLALRTKTAEEEIEQLSLFDYIVVNKRDEIDLAVSDIKAIITAEKCRVTPREIALSN</sequence>
<name>X1RR21_9ZZZZ</name>
<dbReference type="GO" id="GO:0004385">
    <property type="term" value="F:GMP kinase activity"/>
    <property type="evidence" value="ECO:0007669"/>
    <property type="project" value="TreeGrafter"/>
</dbReference>
<accession>X1RR21</accession>
<evidence type="ECO:0000256" key="1">
    <source>
        <dbReference type="ARBA" id="ARBA00005790"/>
    </source>
</evidence>
<organism evidence="5">
    <name type="scientific">marine sediment metagenome</name>
    <dbReference type="NCBI Taxonomy" id="412755"/>
    <lineage>
        <taxon>unclassified sequences</taxon>
        <taxon>metagenomes</taxon>
        <taxon>ecological metagenomes</taxon>
    </lineage>
</organism>
<comment type="caution">
    <text evidence="5">The sequence shown here is derived from an EMBL/GenBank/DDBJ whole genome shotgun (WGS) entry which is preliminary data.</text>
</comment>
<feature type="domain" description="Guanylate kinase-like" evidence="4">
    <location>
        <begin position="1"/>
        <end position="122"/>
    </location>
</feature>
<dbReference type="InterPro" id="IPR027417">
    <property type="entry name" value="P-loop_NTPase"/>
</dbReference>
<gene>
    <name evidence="5" type="ORF">S12H4_02214</name>
</gene>
<dbReference type="InterPro" id="IPR008144">
    <property type="entry name" value="Guanylate_kin-like_dom"/>
</dbReference>
<proteinExistence type="inferred from homology"/>